<dbReference type="EMBL" id="VUJU01004346">
    <property type="protein sequence ID" value="KAF0754685.1"/>
    <property type="molecule type" value="Genomic_DNA"/>
</dbReference>
<comment type="caution">
    <text evidence="1">The sequence shown here is derived from an EMBL/GenBank/DDBJ whole genome shotgun (WGS) entry which is preliminary data.</text>
</comment>
<name>A0A6G0YEX3_APHCR</name>
<accession>A0A6G0YEX3</accession>
<dbReference type="InterPro" id="IPR035940">
    <property type="entry name" value="CAP_sf"/>
</dbReference>
<protein>
    <submittedName>
        <fullName evidence="1">Golgi-associated plant pathogenesis-related protein 1-like</fullName>
    </submittedName>
</protein>
<dbReference type="Gene3D" id="3.40.33.10">
    <property type="entry name" value="CAP"/>
    <property type="match status" value="1"/>
</dbReference>
<sequence length="125" mass="14307">MVFLFESPFIQLVWSNTKELGIEKACSRSGRIIVVANYYPKGNLNGQYANNEHTNQYFFPANKKKLEFITKHGLILNAAATLMDAQTVNINKTSSAVFEHCYYNAAVLNLCYMFSWAHLYQLNLN</sequence>
<proteinExistence type="predicted"/>
<dbReference type="OrthoDB" id="337038at2759"/>
<dbReference type="AlphaFoldDB" id="A0A6G0YEX3"/>
<dbReference type="SUPFAM" id="SSF55797">
    <property type="entry name" value="PR-1-like"/>
    <property type="match status" value="1"/>
</dbReference>
<evidence type="ECO:0000313" key="2">
    <source>
        <dbReference type="Proteomes" id="UP000478052"/>
    </source>
</evidence>
<organism evidence="1 2">
    <name type="scientific">Aphis craccivora</name>
    <name type="common">Cowpea aphid</name>
    <dbReference type="NCBI Taxonomy" id="307492"/>
    <lineage>
        <taxon>Eukaryota</taxon>
        <taxon>Metazoa</taxon>
        <taxon>Ecdysozoa</taxon>
        <taxon>Arthropoda</taxon>
        <taxon>Hexapoda</taxon>
        <taxon>Insecta</taxon>
        <taxon>Pterygota</taxon>
        <taxon>Neoptera</taxon>
        <taxon>Paraneoptera</taxon>
        <taxon>Hemiptera</taxon>
        <taxon>Sternorrhyncha</taxon>
        <taxon>Aphidomorpha</taxon>
        <taxon>Aphidoidea</taxon>
        <taxon>Aphididae</taxon>
        <taxon>Aphidini</taxon>
        <taxon>Aphis</taxon>
        <taxon>Aphis</taxon>
    </lineage>
</organism>
<dbReference type="Proteomes" id="UP000478052">
    <property type="component" value="Unassembled WGS sequence"/>
</dbReference>
<gene>
    <name evidence="1" type="ORF">FWK35_00022329</name>
</gene>
<reference evidence="1 2" key="1">
    <citation type="submission" date="2019-08" db="EMBL/GenBank/DDBJ databases">
        <title>Whole genome of Aphis craccivora.</title>
        <authorList>
            <person name="Voronova N.V."/>
            <person name="Shulinski R.S."/>
            <person name="Bandarenka Y.V."/>
            <person name="Zhorov D.G."/>
            <person name="Warner D."/>
        </authorList>
    </citation>
    <scope>NUCLEOTIDE SEQUENCE [LARGE SCALE GENOMIC DNA]</scope>
    <source>
        <strain evidence="1">180601</strain>
        <tissue evidence="1">Whole Body</tissue>
    </source>
</reference>
<evidence type="ECO:0000313" key="1">
    <source>
        <dbReference type="EMBL" id="KAF0754685.1"/>
    </source>
</evidence>
<keyword evidence="2" id="KW-1185">Reference proteome</keyword>